<protein>
    <recommendedName>
        <fullName evidence="3">SH3 domain-containing protein</fullName>
    </recommendedName>
</protein>
<evidence type="ECO:0000313" key="2">
    <source>
        <dbReference type="Proteomes" id="UP001165423"/>
    </source>
</evidence>
<reference evidence="1 2" key="1">
    <citation type="submission" date="2022-03" db="EMBL/GenBank/DDBJ databases">
        <title>Luteimonas soily sp. nov., a novel bacterium isolated from the soil.</title>
        <authorList>
            <person name="Zhang X."/>
        </authorList>
    </citation>
    <scope>NUCLEOTIDE SEQUENCE [LARGE SCALE GENOMIC DNA]</scope>
    <source>
        <strain evidence="1 2">50</strain>
    </source>
</reference>
<sequence>MSLRSWLVLALAVAAIGWWFSPLSPHAPAVAALAPGVDPRCPPPPRVASGKPPLQSAVPATLQPFRLAAAQLQPLAGFSVEARVLSRKDYRRGREAQLSPTDLALGWGAMAARGMAERLDVSQSGRWYRYRWSGEAPLPPREIARSSANMHLIPADAATAAALRDVRAGERVRIDGWLVEADAPDGWRWRSSLSRDDTGAGACELVYVCAISRE</sequence>
<keyword evidence="2" id="KW-1185">Reference proteome</keyword>
<evidence type="ECO:0000313" key="1">
    <source>
        <dbReference type="EMBL" id="MCJ0825407.1"/>
    </source>
</evidence>
<name>A0ABT0A355_9GAMM</name>
<dbReference type="RefSeq" id="WP_243319738.1">
    <property type="nucleotide sequence ID" value="NZ_JALGCL010000001.1"/>
</dbReference>
<dbReference type="Proteomes" id="UP001165423">
    <property type="component" value="Unassembled WGS sequence"/>
</dbReference>
<organism evidence="1 2">
    <name type="scientific">Cognatiluteimonas sedimenti</name>
    <dbReference type="NCBI Taxonomy" id="2927791"/>
    <lineage>
        <taxon>Bacteria</taxon>
        <taxon>Pseudomonadati</taxon>
        <taxon>Pseudomonadota</taxon>
        <taxon>Gammaproteobacteria</taxon>
        <taxon>Lysobacterales</taxon>
        <taxon>Lysobacteraceae</taxon>
        <taxon>Cognatiluteimonas</taxon>
    </lineage>
</organism>
<accession>A0ABT0A355</accession>
<dbReference type="EMBL" id="JALGCL010000001">
    <property type="protein sequence ID" value="MCJ0825407.1"/>
    <property type="molecule type" value="Genomic_DNA"/>
</dbReference>
<comment type="caution">
    <text evidence="1">The sequence shown here is derived from an EMBL/GenBank/DDBJ whole genome shotgun (WGS) entry which is preliminary data.</text>
</comment>
<proteinExistence type="predicted"/>
<evidence type="ECO:0008006" key="3">
    <source>
        <dbReference type="Google" id="ProtNLM"/>
    </source>
</evidence>
<gene>
    <name evidence="1" type="ORF">MQC88_05460</name>
</gene>